<protein>
    <submittedName>
        <fullName evidence="2">Uncharacterized protein</fullName>
    </submittedName>
</protein>
<reference evidence="2" key="2">
    <citation type="submission" date="2025-09" db="UniProtKB">
        <authorList>
            <consortium name="Ensembl"/>
        </authorList>
    </citation>
    <scope>IDENTIFICATION</scope>
</reference>
<accession>A0A8B9IVB6</accession>
<feature type="chain" id="PRO_5034373207" evidence="1">
    <location>
        <begin position="21"/>
        <end position="94"/>
    </location>
</feature>
<dbReference type="Ensembl" id="ENSACOT00000008445.1">
    <property type="protein sequence ID" value="ENSACOP00000008156.1"/>
    <property type="gene ID" value="ENSACOG00000005717.1"/>
</dbReference>
<dbReference type="Proteomes" id="UP000694522">
    <property type="component" value="Unplaced"/>
</dbReference>
<dbReference type="AlphaFoldDB" id="A0A8B9IVB6"/>
<name>A0A8B9IVB6_9PSIT</name>
<organism evidence="2 3">
    <name type="scientific">Amazona collaria</name>
    <name type="common">yellow-billed parrot</name>
    <dbReference type="NCBI Taxonomy" id="241587"/>
    <lineage>
        <taxon>Eukaryota</taxon>
        <taxon>Metazoa</taxon>
        <taxon>Chordata</taxon>
        <taxon>Craniata</taxon>
        <taxon>Vertebrata</taxon>
        <taxon>Euteleostomi</taxon>
        <taxon>Archelosauria</taxon>
        <taxon>Archosauria</taxon>
        <taxon>Dinosauria</taxon>
        <taxon>Saurischia</taxon>
        <taxon>Theropoda</taxon>
        <taxon>Coelurosauria</taxon>
        <taxon>Aves</taxon>
        <taxon>Neognathae</taxon>
        <taxon>Neoaves</taxon>
        <taxon>Telluraves</taxon>
        <taxon>Australaves</taxon>
        <taxon>Psittaciformes</taxon>
        <taxon>Psittacidae</taxon>
        <taxon>Amazona</taxon>
    </lineage>
</organism>
<evidence type="ECO:0000313" key="3">
    <source>
        <dbReference type="Proteomes" id="UP000694522"/>
    </source>
</evidence>
<keyword evidence="3" id="KW-1185">Reference proteome</keyword>
<reference evidence="2" key="1">
    <citation type="submission" date="2025-08" db="UniProtKB">
        <authorList>
            <consortium name="Ensembl"/>
        </authorList>
    </citation>
    <scope>IDENTIFICATION</scope>
</reference>
<proteinExistence type="predicted"/>
<evidence type="ECO:0000313" key="2">
    <source>
        <dbReference type="Ensembl" id="ENSACOP00000008156.1"/>
    </source>
</evidence>
<keyword evidence="1" id="KW-0732">Signal</keyword>
<evidence type="ECO:0000256" key="1">
    <source>
        <dbReference type="SAM" id="SignalP"/>
    </source>
</evidence>
<sequence>MPFHLTLFLLFFSFKFRIHLIKDKDVIDDYLAKNIKGLSKQEAAAIKTFYQSDRNSTSSCLQNILLFSFLAQKWTGKPSLKTFKLKSRKLPNLS</sequence>
<feature type="signal peptide" evidence="1">
    <location>
        <begin position="1"/>
        <end position="20"/>
    </location>
</feature>